<keyword evidence="2" id="KW-1185">Reference proteome</keyword>
<gene>
    <name evidence="1" type="ORF">BIT28_07540</name>
</gene>
<evidence type="ECO:0000313" key="1">
    <source>
        <dbReference type="EMBL" id="OLQ69827.1"/>
    </source>
</evidence>
<comment type="caution">
    <text evidence="1">The sequence shown here is derived from an EMBL/GenBank/DDBJ whole genome shotgun (WGS) entry which is preliminary data.</text>
</comment>
<evidence type="ECO:0000313" key="2">
    <source>
        <dbReference type="Proteomes" id="UP000186905"/>
    </source>
</evidence>
<dbReference type="EMBL" id="MJIL01000100">
    <property type="protein sequence ID" value="OLQ69827.1"/>
    <property type="molecule type" value="Genomic_DNA"/>
</dbReference>
<name>A0A1Q9G6D3_9GAMM</name>
<reference evidence="1 2" key="1">
    <citation type="submission" date="2016-09" db="EMBL/GenBank/DDBJ databases">
        <title>Photobacterium proteolyticum sp. nov. a protease producing bacterium isolated from ocean sediments of Laizhou Bay.</title>
        <authorList>
            <person name="Li Y."/>
        </authorList>
    </citation>
    <scope>NUCLEOTIDE SEQUENCE [LARGE SCALE GENOMIC DNA]</scope>
    <source>
        <strain evidence="1 2">13-12</strain>
    </source>
</reference>
<evidence type="ECO:0008006" key="3">
    <source>
        <dbReference type="Google" id="ProtNLM"/>
    </source>
</evidence>
<organism evidence="1 2">
    <name type="scientific">Photobacterium proteolyticum</name>
    <dbReference type="NCBI Taxonomy" id="1903952"/>
    <lineage>
        <taxon>Bacteria</taxon>
        <taxon>Pseudomonadati</taxon>
        <taxon>Pseudomonadota</taxon>
        <taxon>Gammaproteobacteria</taxon>
        <taxon>Vibrionales</taxon>
        <taxon>Vibrionaceae</taxon>
        <taxon>Photobacterium</taxon>
    </lineage>
</organism>
<dbReference type="AlphaFoldDB" id="A0A1Q9G6D3"/>
<dbReference type="OrthoDB" id="8368662at2"/>
<sequence length="549" mass="62678">MAITNKNTFEQLKQSFEGQRRYRAKNDAYIFDIFDDEWQLGTKEYLYLEWMYDQGYDWQTFVDLRVILAKNANQRSRNTASIRARAFKSLGNNLSPAAFQLAWLSLTDNDKQKLASALSFAVKKAGFTQFKEVYEFAQANQPNQKMGNTILDPEKGVYSEIEYDSIKEELRLATDNQKKTCYGSRDVLAFGNLIACQLMVALIRRPVQLAELKWADALPVGQSFSNHRQNKNESVPTSEYLFSDVERLQLRTFRGKDGAFRGSAEPKSHRLETDLSVLLLTYRKQYELVLIQSLENQGISLTNDERRLIMLRCPLFPEEQLFTMKFKTKSNLFKALGFMSDAFHKRSKALQKAITGFTANLDLKSDRIESDKLRLGNNRLRHTVLTLGARQGLPAPYLAKITGGTEQSVKAYVDLSFEARLEIDQAFAKKEVLTKFGSIAVNDLLKQDEYVVRNEFDEEMGIRSNPANCASCASKLGAPLGCYPCDNFHANEDADHKHYLDKALVKYNVNKEKGNQVTLSKLRKIILYIQVTIDICEERKLAKKGLCHA</sequence>
<dbReference type="STRING" id="1903952.BIT28_07540"/>
<dbReference type="RefSeq" id="WP_075768183.1">
    <property type="nucleotide sequence ID" value="NZ_MJIL01000100.1"/>
</dbReference>
<proteinExistence type="predicted"/>
<accession>A0A1Q9G6D3</accession>
<dbReference type="Proteomes" id="UP000186905">
    <property type="component" value="Unassembled WGS sequence"/>
</dbReference>
<protein>
    <recommendedName>
        <fullName evidence="3">Integrase</fullName>
    </recommendedName>
</protein>